<evidence type="ECO:0000259" key="16">
    <source>
        <dbReference type="PROSITE" id="PS00906"/>
    </source>
</evidence>
<sequence length="365" mass="40698">MEDDKKFPPLQNDLILRAAWGQKTERVPVWIMRQAGRYLPEFQEVRKKHPFFEICQTPSLACEITLQPIKRFPLDAAIIFCDILVIPQALGMNVEMVPGIGPVISDPLHDPLDLHALCFPCEVEKELGYVFEAITLTRKELNGKVPLIGFSGAPWTLFCYMVEGQGSKTMSKAKGWLYKWPKGSHSILEMLTDVIVNYLIGQVKAGAQLLQVFESSAEHLGPEQFKTFALPYIKDIKKRVTEGIIQQGLNKVPMTLFAKGTCSVLPFLNDTGYEVISLDWTISPDVARSKISENITLQGNLDPCALKAEPSSIEDMVSKMIKGFGTQRYIANLGHGIYPEMDPDNVAVFIDSVHNISAAINSSKE</sequence>
<proteinExistence type="evidence at transcript level"/>
<dbReference type="GO" id="GO:0004853">
    <property type="term" value="F:uroporphyrinogen decarboxylase activity"/>
    <property type="evidence" value="ECO:0007669"/>
    <property type="project" value="UniProtKB-EC"/>
</dbReference>
<dbReference type="CDD" id="cd00717">
    <property type="entry name" value="URO-D"/>
    <property type="match status" value="1"/>
</dbReference>
<keyword evidence="8" id="KW-0963">Cytoplasm</keyword>
<evidence type="ECO:0000256" key="5">
    <source>
        <dbReference type="ARBA" id="ARBA00011738"/>
    </source>
</evidence>
<evidence type="ECO:0000256" key="6">
    <source>
        <dbReference type="ARBA" id="ARBA00012288"/>
    </source>
</evidence>
<evidence type="ECO:0000256" key="13">
    <source>
        <dbReference type="ARBA" id="ARBA00048411"/>
    </source>
</evidence>
<dbReference type="GO" id="GO:0006782">
    <property type="term" value="P:protoporphyrinogen IX biosynthetic process"/>
    <property type="evidence" value="ECO:0007669"/>
    <property type="project" value="UniProtKB-UniPathway"/>
</dbReference>
<dbReference type="PANTHER" id="PTHR21091:SF169">
    <property type="entry name" value="UROPORPHYRINOGEN DECARBOXYLASE"/>
    <property type="match status" value="1"/>
</dbReference>
<name>A0A2L2Y2V0_PARTP</name>
<protein>
    <recommendedName>
        <fullName evidence="7 14">Uroporphyrinogen decarboxylase</fullName>
        <ecNumber evidence="6 14">4.1.1.37</ecNumber>
    </recommendedName>
</protein>
<keyword evidence="10" id="KW-0350">Heme biosynthesis</keyword>
<evidence type="ECO:0000256" key="10">
    <source>
        <dbReference type="ARBA" id="ARBA00023133"/>
    </source>
</evidence>
<dbReference type="PANTHER" id="PTHR21091">
    <property type="entry name" value="METHYLTETRAHYDROFOLATE:HOMOCYSTEINE METHYLTRANSFERASE RELATED"/>
    <property type="match status" value="1"/>
</dbReference>
<dbReference type="NCBIfam" id="TIGR01464">
    <property type="entry name" value="hemE"/>
    <property type="match status" value="1"/>
</dbReference>
<dbReference type="AlphaFoldDB" id="A0A2L2Y2V0"/>
<evidence type="ECO:0000256" key="1">
    <source>
        <dbReference type="ARBA" id="ARBA00002448"/>
    </source>
</evidence>
<dbReference type="Gene3D" id="3.20.20.210">
    <property type="match status" value="1"/>
</dbReference>
<dbReference type="EC" id="4.1.1.37" evidence="6 14"/>
<comment type="catalytic activity">
    <reaction evidence="13">
        <text>uroporphyrinogen III + 4 H(+) = coproporphyrinogen III + 4 CO2</text>
        <dbReference type="Rhea" id="RHEA:19865"/>
        <dbReference type="ChEBI" id="CHEBI:15378"/>
        <dbReference type="ChEBI" id="CHEBI:16526"/>
        <dbReference type="ChEBI" id="CHEBI:57308"/>
        <dbReference type="ChEBI" id="CHEBI:57309"/>
        <dbReference type="EC" id="4.1.1.37"/>
    </reaction>
    <physiologicalReaction direction="left-to-right" evidence="13">
        <dbReference type="Rhea" id="RHEA:19866"/>
    </physiologicalReaction>
</comment>
<accession>A0A2L2Y2V0</accession>
<keyword evidence="12 14" id="KW-0627">Porphyrin biosynthesis</keyword>
<dbReference type="GO" id="GO:0005829">
    <property type="term" value="C:cytosol"/>
    <property type="evidence" value="ECO:0007669"/>
    <property type="project" value="TreeGrafter"/>
</dbReference>
<dbReference type="InterPro" id="IPR000257">
    <property type="entry name" value="Uroporphyrinogen_deCOase"/>
</dbReference>
<evidence type="ECO:0000256" key="15">
    <source>
        <dbReference type="RuleBase" id="RU004169"/>
    </source>
</evidence>
<organism evidence="18">
    <name type="scientific">Parasteatoda tepidariorum</name>
    <name type="common">Common house spider</name>
    <name type="synonym">Achaearanea tepidariorum</name>
    <dbReference type="NCBI Taxonomy" id="114398"/>
    <lineage>
        <taxon>Eukaryota</taxon>
        <taxon>Metazoa</taxon>
        <taxon>Ecdysozoa</taxon>
        <taxon>Arthropoda</taxon>
        <taxon>Chelicerata</taxon>
        <taxon>Arachnida</taxon>
        <taxon>Araneae</taxon>
        <taxon>Araneomorphae</taxon>
        <taxon>Entelegynae</taxon>
        <taxon>Araneoidea</taxon>
        <taxon>Theridiidae</taxon>
        <taxon>Parasteatoda</taxon>
    </lineage>
</organism>
<dbReference type="FunFam" id="3.20.20.210:FF:000001">
    <property type="entry name" value="Uroporphyrinogen decarboxylase"/>
    <property type="match status" value="1"/>
</dbReference>
<evidence type="ECO:0000256" key="2">
    <source>
        <dbReference type="ARBA" id="ARBA00004496"/>
    </source>
</evidence>
<dbReference type="InterPro" id="IPR038071">
    <property type="entry name" value="UROD/MetE-like_sf"/>
</dbReference>
<comment type="subcellular location">
    <subcellularLocation>
        <location evidence="2">Cytoplasm</location>
    </subcellularLocation>
</comment>
<dbReference type="PROSITE" id="PS00907">
    <property type="entry name" value="UROD_2"/>
    <property type="match status" value="1"/>
</dbReference>
<dbReference type="PROSITE" id="PS00906">
    <property type="entry name" value="UROD_1"/>
    <property type="match status" value="1"/>
</dbReference>
<comment type="pathway">
    <text evidence="3 14">Porphyrin-containing compound metabolism; protoporphyrin-IX biosynthesis; coproporphyrinogen-III from 5-aminolevulinate: step 4/4.</text>
</comment>
<evidence type="ECO:0000259" key="17">
    <source>
        <dbReference type="PROSITE" id="PS00907"/>
    </source>
</evidence>
<dbReference type="EMBL" id="IAAA01005533">
    <property type="protein sequence ID" value="LAA02503.1"/>
    <property type="molecule type" value="mRNA"/>
</dbReference>
<evidence type="ECO:0000256" key="8">
    <source>
        <dbReference type="ARBA" id="ARBA00022490"/>
    </source>
</evidence>
<dbReference type="SUPFAM" id="SSF51726">
    <property type="entry name" value="UROD/MetE-like"/>
    <property type="match status" value="1"/>
</dbReference>
<dbReference type="OrthoDB" id="339900at2759"/>
<comment type="function">
    <text evidence="1">Catalyzes the decarboxylation of four acetate groups of uroporphyrinogen-III to yield coproporphyrinogen-III.</text>
</comment>
<keyword evidence="9 14" id="KW-0210">Decarboxylase</keyword>
<dbReference type="HAMAP" id="MF_00218">
    <property type="entry name" value="URO_D"/>
    <property type="match status" value="1"/>
</dbReference>
<keyword evidence="11 14" id="KW-0456">Lyase</keyword>
<evidence type="ECO:0000256" key="14">
    <source>
        <dbReference type="RuleBase" id="RU000554"/>
    </source>
</evidence>
<evidence type="ECO:0000256" key="7">
    <source>
        <dbReference type="ARBA" id="ARBA00014308"/>
    </source>
</evidence>
<dbReference type="EMBL" id="IAAA01005534">
    <property type="protein sequence ID" value="LAA02506.1"/>
    <property type="molecule type" value="mRNA"/>
</dbReference>
<evidence type="ECO:0000256" key="11">
    <source>
        <dbReference type="ARBA" id="ARBA00023239"/>
    </source>
</evidence>
<feature type="domain" description="Uroporphyrinogen decarboxylase (URO-D)" evidence="17">
    <location>
        <begin position="148"/>
        <end position="164"/>
    </location>
</feature>
<reference evidence="18" key="1">
    <citation type="journal article" date="2016" name="Mol. Ecol. Resour.">
        <title>Evaluation of the impact of RNA preservation methods of spiders for de novo transcriptome assembly.</title>
        <authorList>
            <person name="Kono N."/>
            <person name="Nakamura H."/>
            <person name="Ito Y."/>
            <person name="Tomita M."/>
            <person name="Arakawa K."/>
        </authorList>
    </citation>
    <scope>NUCLEOTIDE SEQUENCE</scope>
    <source>
        <tissue evidence="18">Whole body</tissue>
    </source>
</reference>
<evidence type="ECO:0000256" key="9">
    <source>
        <dbReference type="ARBA" id="ARBA00022793"/>
    </source>
</evidence>
<comment type="similarity">
    <text evidence="4 15">Belongs to the uroporphyrinogen decarboxylase family.</text>
</comment>
<evidence type="ECO:0000256" key="4">
    <source>
        <dbReference type="ARBA" id="ARBA00009935"/>
    </source>
</evidence>
<evidence type="ECO:0000256" key="3">
    <source>
        <dbReference type="ARBA" id="ARBA00004804"/>
    </source>
</evidence>
<dbReference type="UniPathway" id="UPA00251">
    <property type="reaction ID" value="UER00321"/>
</dbReference>
<evidence type="ECO:0000313" key="18">
    <source>
        <dbReference type="EMBL" id="LAA02506.1"/>
    </source>
</evidence>
<evidence type="ECO:0000256" key="12">
    <source>
        <dbReference type="ARBA" id="ARBA00023244"/>
    </source>
</evidence>
<dbReference type="InterPro" id="IPR006361">
    <property type="entry name" value="Uroporphyrinogen_deCO2ase_HemE"/>
</dbReference>
<feature type="domain" description="Uroporphyrinogen decarboxylase (URO-D)" evidence="16">
    <location>
        <begin position="28"/>
        <end position="37"/>
    </location>
</feature>
<comment type="subunit">
    <text evidence="5">Homodimer.</text>
</comment>
<dbReference type="Pfam" id="PF01208">
    <property type="entry name" value="URO-D"/>
    <property type="match status" value="1"/>
</dbReference>